<keyword evidence="2 5" id="KW-0479">Metal-binding</keyword>
<dbReference type="OrthoDB" id="5290473at2"/>
<dbReference type="InterPro" id="IPR007036">
    <property type="entry name" value="Aste_AspA_hybrid_dom"/>
</dbReference>
<dbReference type="Pfam" id="PF24827">
    <property type="entry name" value="AstE_AspA_cat"/>
    <property type="match status" value="1"/>
</dbReference>
<feature type="domain" description="AstE/AspA barrel-sandwich hybrid" evidence="7">
    <location>
        <begin position="248"/>
        <end position="321"/>
    </location>
</feature>
<dbReference type="InterPro" id="IPR050178">
    <property type="entry name" value="AspA/AstE_fam"/>
</dbReference>
<sequence length="324" mass="35741">MNYLEQLLHAQSPDWPAGLPGGLRLSVLGEGLLAIEPAAPVFDLFISCGIHGNETAPIELAASLLQEVLDGQLLPRARLLFAFGNPEAMRRNERYLDDDLNRLFGKPREQTGDGPAAQRARELEQAACAFFAASGSRWKLHYDLHTAIRGSKIEQFAIYPFPHEQAFDAGEIGRLAACGIEAVLLQSKASPTFSYYTRRHCGAHGFTLELGKARPFGQNQEVRLDKLEAELRRLIAGEQRDYRASAAQPTLFKVARELVKHSDAFVLHLDDAVENFTELAAGYLLAEDGAQRFVVEEPGARIVFPNRKVKNGLRAGLLVVPTTL</sequence>
<feature type="binding site" evidence="5">
    <location>
        <position position="54"/>
    </location>
    <ligand>
        <name>Zn(2+)</name>
        <dbReference type="ChEBI" id="CHEBI:29105"/>
    </ligand>
</feature>
<accession>A0A1K2H6F9</accession>
<dbReference type="NCBIfam" id="TIGR03242">
    <property type="entry name" value="arg_catab_astE"/>
    <property type="match status" value="1"/>
</dbReference>
<dbReference type="InterPro" id="IPR016681">
    <property type="entry name" value="SuccinylGlu_desuccinylase"/>
</dbReference>
<evidence type="ECO:0000256" key="5">
    <source>
        <dbReference type="HAMAP-Rule" id="MF_00767"/>
    </source>
</evidence>
<evidence type="ECO:0000256" key="3">
    <source>
        <dbReference type="ARBA" id="ARBA00022801"/>
    </source>
</evidence>
<comment type="function">
    <text evidence="5">Transforms N(2)-succinylglutamate into succinate and glutamate.</text>
</comment>
<reference evidence="9 10" key="1">
    <citation type="submission" date="2016-11" db="EMBL/GenBank/DDBJ databases">
        <authorList>
            <person name="Jaros S."/>
            <person name="Januszkiewicz K."/>
            <person name="Wedrychowicz H."/>
        </authorList>
    </citation>
    <scope>NUCLEOTIDE SEQUENCE [LARGE SCALE GENOMIC DNA]</scope>
    <source>
        <strain evidence="9 10">DSM 18899</strain>
    </source>
</reference>
<dbReference type="AlphaFoldDB" id="A0A1K2H6F9"/>
<protein>
    <recommendedName>
        <fullName evidence="5 6">Succinylglutamate desuccinylase</fullName>
        <ecNumber evidence="5 6">3.5.1.96</ecNumber>
    </recommendedName>
</protein>
<evidence type="ECO:0000256" key="2">
    <source>
        <dbReference type="ARBA" id="ARBA00022723"/>
    </source>
</evidence>
<dbReference type="NCBIfam" id="NF003706">
    <property type="entry name" value="PRK05324.1"/>
    <property type="match status" value="1"/>
</dbReference>
<evidence type="ECO:0000256" key="6">
    <source>
        <dbReference type="NCBIfam" id="TIGR03242"/>
    </source>
</evidence>
<comment type="catalytic activity">
    <reaction evidence="5">
        <text>N-succinyl-L-glutamate + H2O = L-glutamate + succinate</text>
        <dbReference type="Rhea" id="RHEA:15169"/>
        <dbReference type="ChEBI" id="CHEBI:15377"/>
        <dbReference type="ChEBI" id="CHEBI:29985"/>
        <dbReference type="ChEBI" id="CHEBI:30031"/>
        <dbReference type="ChEBI" id="CHEBI:58763"/>
        <dbReference type="EC" id="3.5.1.96"/>
    </reaction>
</comment>
<proteinExistence type="inferred from homology"/>
<feature type="active site" evidence="5">
    <location>
        <position position="209"/>
    </location>
</feature>
<dbReference type="GO" id="GO:0019545">
    <property type="term" value="P:L-arginine catabolic process to succinate"/>
    <property type="evidence" value="ECO:0007669"/>
    <property type="project" value="UniProtKB-UniRule"/>
</dbReference>
<dbReference type="EMBL" id="FPKR01000002">
    <property type="protein sequence ID" value="SFZ71952.1"/>
    <property type="molecule type" value="Genomic_DNA"/>
</dbReference>
<comment type="cofactor">
    <cofactor evidence="5">
        <name>Zn(2+)</name>
        <dbReference type="ChEBI" id="CHEBI:29105"/>
    </cofactor>
    <text evidence="5">Binds 1 zinc ion per subunit.</text>
</comment>
<dbReference type="GO" id="GO:0009017">
    <property type="term" value="F:succinylglutamate desuccinylase activity"/>
    <property type="evidence" value="ECO:0007669"/>
    <property type="project" value="UniProtKB-UniRule"/>
</dbReference>
<dbReference type="Proteomes" id="UP000186513">
    <property type="component" value="Unassembled WGS sequence"/>
</dbReference>
<dbReference type="SUPFAM" id="SSF53187">
    <property type="entry name" value="Zn-dependent exopeptidases"/>
    <property type="match status" value="1"/>
</dbReference>
<evidence type="ECO:0000256" key="1">
    <source>
        <dbReference type="ARBA" id="ARBA00022503"/>
    </source>
</evidence>
<dbReference type="PANTHER" id="PTHR15162:SF7">
    <property type="entry name" value="SUCCINYLGLUTAMATE DESUCCINYLASE"/>
    <property type="match status" value="1"/>
</dbReference>
<dbReference type="HAMAP" id="MF_00767">
    <property type="entry name" value="Arg_catab_AstE"/>
    <property type="match status" value="1"/>
</dbReference>
<evidence type="ECO:0000259" key="8">
    <source>
        <dbReference type="Pfam" id="PF24827"/>
    </source>
</evidence>
<keyword evidence="3 5" id="KW-0378">Hydrolase</keyword>
<dbReference type="PANTHER" id="PTHR15162">
    <property type="entry name" value="ASPARTOACYLASE"/>
    <property type="match status" value="1"/>
</dbReference>
<organism evidence="9 10">
    <name type="scientific">Chitinimonas taiwanensis DSM 18899</name>
    <dbReference type="NCBI Taxonomy" id="1121279"/>
    <lineage>
        <taxon>Bacteria</taxon>
        <taxon>Pseudomonadati</taxon>
        <taxon>Pseudomonadota</taxon>
        <taxon>Betaproteobacteria</taxon>
        <taxon>Neisseriales</taxon>
        <taxon>Chitinibacteraceae</taxon>
        <taxon>Chitinimonas</taxon>
    </lineage>
</organism>
<evidence type="ECO:0000313" key="9">
    <source>
        <dbReference type="EMBL" id="SFZ71952.1"/>
    </source>
</evidence>
<evidence type="ECO:0000259" key="7">
    <source>
        <dbReference type="Pfam" id="PF04952"/>
    </source>
</evidence>
<gene>
    <name evidence="5" type="primary">astE</name>
    <name evidence="9" type="ORF">SAMN02745887_00496</name>
</gene>
<evidence type="ECO:0000313" key="10">
    <source>
        <dbReference type="Proteomes" id="UP000186513"/>
    </source>
</evidence>
<keyword evidence="10" id="KW-1185">Reference proteome</keyword>
<comment type="pathway">
    <text evidence="5">Amino-acid degradation; L-arginine degradation via AST pathway; L-glutamate and succinate from L-arginine: step 5/5.</text>
</comment>
<dbReference type="CDD" id="cd03855">
    <property type="entry name" value="M14_ASTE"/>
    <property type="match status" value="1"/>
</dbReference>
<dbReference type="GO" id="GO:0016788">
    <property type="term" value="F:hydrolase activity, acting on ester bonds"/>
    <property type="evidence" value="ECO:0007669"/>
    <property type="project" value="UniProtKB-UniRule"/>
</dbReference>
<dbReference type="STRING" id="1121279.SAMN02745887_00496"/>
<dbReference type="Gene3D" id="3.40.630.10">
    <property type="entry name" value="Zn peptidases"/>
    <property type="match status" value="1"/>
</dbReference>
<keyword evidence="4 5" id="KW-0862">Zinc</keyword>
<keyword evidence="1 5" id="KW-0056">Arginine metabolism</keyword>
<dbReference type="GO" id="GO:0008270">
    <property type="term" value="F:zinc ion binding"/>
    <property type="evidence" value="ECO:0007669"/>
    <property type="project" value="UniProtKB-UniRule"/>
</dbReference>
<name>A0A1K2H6F9_9NEIS</name>
<dbReference type="UniPathway" id="UPA00185">
    <property type="reaction ID" value="UER00283"/>
</dbReference>
<dbReference type="EC" id="3.5.1.96" evidence="5 6"/>
<feature type="binding site" evidence="5">
    <location>
        <position position="51"/>
    </location>
    <ligand>
        <name>Zn(2+)</name>
        <dbReference type="ChEBI" id="CHEBI:29105"/>
    </ligand>
</feature>
<dbReference type="GO" id="GO:0019544">
    <property type="term" value="P:L-arginine catabolic process to L-glutamate"/>
    <property type="evidence" value="ECO:0007669"/>
    <property type="project" value="UniProtKB-UniRule"/>
</dbReference>
<feature type="binding site" evidence="5">
    <location>
        <position position="145"/>
    </location>
    <ligand>
        <name>Zn(2+)</name>
        <dbReference type="ChEBI" id="CHEBI:29105"/>
    </ligand>
</feature>
<dbReference type="Pfam" id="PF04952">
    <property type="entry name" value="AstE_AspA_hybrid"/>
    <property type="match status" value="1"/>
</dbReference>
<dbReference type="InterPro" id="IPR055438">
    <property type="entry name" value="AstE_AspA_cat"/>
</dbReference>
<dbReference type="RefSeq" id="WP_072427046.1">
    <property type="nucleotide sequence ID" value="NZ_FPKR01000002.1"/>
</dbReference>
<feature type="domain" description="Succinylglutamate desuccinylase/Aspartoacylase catalytic" evidence="8">
    <location>
        <begin position="43"/>
        <end position="235"/>
    </location>
</feature>
<evidence type="ECO:0000256" key="4">
    <source>
        <dbReference type="ARBA" id="ARBA00022833"/>
    </source>
</evidence>
<comment type="similarity">
    <text evidence="5">Belongs to the AspA/AstE family. Succinylglutamate desuccinylase subfamily.</text>
</comment>